<dbReference type="InterPro" id="IPR010347">
    <property type="entry name" value="Tdp1"/>
</dbReference>
<evidence type="ECO:0000256" key="8">
    <source>
        <dbReference type="ARBA" id="ARBA00023242"/>
    </source>
</evidence>
<dbReference type="PANTHER" id="PTHR12415:SF0">
    <property type="entry name" value="TYROSYL-DNA PHOSPHODIESTERASE 1"/>
    <property type="match status" value="1"/>
</dbReference>
<evidence type="ECO:0000313" key="12">
    <source>
        <dbReference type="EMBL" id="KAF7367011.1"/>
    </source>
</evidence>
<feature type="active site" description="Proton donor/acceptor" evidence="9">
    <location>
        <position position="389"/>
    </location>
</feature>
<feature type="active site" description="Nucleophile" evidence="9">
    <location>
        <position position="178"/>
    </location>
</feature>
<gene>
    <name evidence="12" type="ORF">MSAN_00960200</name>
</gene>
<reference evidence="12" key="1">
    <citation type="submission" date="2020-05" db="EMBL/GenBank/DDBJ databases">
        <title>Mycena genomes resolve the evolution of fungal bioluminescence.</title>
        <authorList>
            <person name="Tsai I.J."/>
        </authorList>
    </citation>
    <scope>NUCLEOTIDE SEQUENCE</scope>
    <source>
        <strain evidence="12">160909Yilan</strain>
    </source>
</reference>
<dbReference type="PANTHER" id="PTHR12415">
    <property type="entry name" value="TYROSYL-DNA PHOSPHODIESTERASE 1"/>
    <property type="match status" value="1"/>
</dbReference>
<dbReference type="Pfam" id="PF06087">
    <property type="entry name" value="Tyr-DNA_phospho"/>
    <property type="match status" value="1"/>
</dbReference>
<evidence type="ECO:0000256" key="4">
    <source>
        <dbReference type="ARBA" id="ARBA00022763"/>
    </source>
</evidence>
<evidence type="ECO:0000256" key="11">
    <source>
        <dbReference type="PIRSR" id="PIRSR610347-3"/>
    </source>
</evidence>
<keyword evidence="5" id="KW-0378">Hydrolase</keyword>
<dbReference type="Gene3D" id="3.30.870.10">
    <property type="entry name" value="Endonuclease Chain A"/>
    <property type="match status" value="2"/>
</dbReference>
<dbReference type="GO" id="GO:0005634">
    <property type="term" value="C:nucleus"/>
    <property type="evidence" value="ECO:0007669"/>
    <property type="project" value="UniProtKB-SubCell"/>
</dbReference>
<evidence type="ECO:0000256" key="3">
    <source>
        <dbReference type="ARBA" id="ARBA00022722"/>
    </source>
</evidence>
<name>A0A8H6YZ96_9AGAR</name>
<sequence>MKRVLDDPCEKQKRKKQKLAEDYLHNAAVEGKVQRFLKIRMDNRAKGREKLKMKYENGTLRLTRTPGRERTNTVSLEDLIDPDFLCSAMVYAFYIENDYVFQFFPFERGSNPQPHIQIYVSRDLSQDPAGNGFAGCTQKFPKGDEFNRVVKCAQDGYRDQYGSNFHAFYPEMKSGCAHTKLMILVYPDFLRVVITMQTDVVRGDNIWFIQDFPRLAAGIKYEETSFEQDLRRHVEELGCPNAFVNTYMKPGRFDFSAAKVYLVTSRPGSFSGKAANWYGQLRLRDVVRHEILKAYSKANPPPKMAFEVCVGSIGHLEKEGVIKEFLKSCAGALQKSIEGKPALKMVFPTSSQGAGNISSHMNWKSLKDDHYIKSLFHRYHSKDSGRLFHLKTILALRADNPKATPIYMYTGSANFSQNAWGAVELEGRDHIIANTFATYRVEKITNYECGVVIRGEDIAGMLETGKWEDIVPYERPTAANRYQKGERPWRVTKSAFQRDSDRDDDDHLGLVGPSGVIALVRLLSMY</sequence>
<dbReference type="AlphaFoldDB" id="A0A8H6YZ96"/>
<comment type="caution">
    <text evidence="12">The sequence shown here is derived from an EMBL/GenBank/DDBJ whole genome shotgun (WGS) entry which is preliminary data.</text>
</comment>
<evidence type="ECO:0000256" key="2">
    <source>
        <dbReference type="ARBA" id="ARBA00010205"/>
    </source>
</evidence>
<comment type="subcellular location">
    <subcellularLocation>
        <location evidence="1">Nucleus</location>
    </subcellularLocation>
</comment>
<dbReference type="GO" id="GO:0017005">
    <property type="term" value="F:3'-tyrosyl-DNA phosphodiesterase activity"/>
    <property type="evidence" value="ECO:0007669"/>
    <property type="project" value="TreeGrafter"/>
</dbReference>
<feature type="binding site" evidence="10">
    <location>
        <position position="391"/>
    </location>
    <ligand>
        <name>substrate</name>
    </ligand>
</feature>
<evidence type="ECO:0000256" key="5">
    <source>
        <dbReference type="ARBA" id="ARBA00022801"/>
    </source>
</evidence>
<evidence type="ECO:0000313" key="13">
    <source>
        <dbReference type="Proteomes" id="UP000623467"/>
    </source>
</evidence>
<dbReference type="GO" id="GO:0004527">
    <property type="term" value="F:exonuclease activity"/>
    <property type="evidence" value="ECO:0007669"/>
    <property type="project" value="UniProtKB-KW"/>
</dbReference>
<dbReference type="SUPFAM" id="SSF56024">
    <property type="entry name" value="Phospholipase D/nuclease"/>
    <property type="match status" value="2"/>
</dbReference>
<accession>A0A8H6YZ96</accession>
<feature type="site" description="Interaction with DNA" evidence="11">
    <location>
        <position position="416"/>
    </location>
</feature>
<evidence type="ECO:0000256" key="9">
    <source>
        <dbReference type="PIRSR" id="PIRSR610347-1"/>
    </source>
</evidence>
<keyword evidence="6" id="KW-0269">Exonuclease</keyword>
<evidence type="ECO:0000256" key="7">
    <source>
        <dbReference type="ARBA" id="ARBA00023204"/>
    </source>
</evidence>
<keyword evidence="7" id="KW-0234">DNA repair</keyword>
<organism evidence="12 13">
    <name type="scientific">Mycena sanguinolenta</name>
    <dbReference type="NCBI Taxonomy" id="230812"/>
    <lineage>
        <taxon>Eukaryota</taxon>
        <taxon>Fungi</taxon>
        <taxon>Dikarya</taxon>
        <taxon>Basidiomycota</taxon>
        <taxon>Agaricomycotina</taxon>
        <taxon>Agaricomycetes</taxon>
        <taxon>Agaricomycetidae</taxon>
        <taxon>Agaricales</taxon>
        <taxon>Marasmiineae</taxon>
        <taxon>Mycenaceae</taxon>
        <taxon>Mycena</taxon>
    </lineage>
</organism>
<keyword evidence="8" id="KW-0539">Nucleus</keyword>
<dbReference type="GO" id="GO:0003690">
    <property type="term" value="F:double-stranded DNA binding"/>
    <property type="evidence" value="ECO:0007669"/>
    <property type="project" value="TreeGrafter"/>
</dbReference>
<protein>
    <submittedName>
        <fullName evidence="12">Phospholipase D/nuclease</fullName>
    </submittedName>
</protein>
<comment type="similarity">
    <text evidence="2">Belongs to the tyrosyl-DNA phosphodiesterase family.</text>
</comment>
<dbReference type="Proteomes" id="UP000623467">
    <property type="component" value="Unassembled WGS sequence"/>
</dbReference>
<evidence type="ECO:0000256" key="1">
    <source>
        <dbReference type="ARBA" id="ARBA00004123"/>
    </source>
</evidence>
<feature type="binding site" evidence="10">
    <location>
        <position position="180"/>
    </location>
    <ligand>
        <name>substrate</name>
    </ligand>
</feature>
<keyword evidence="13" id="KW-1185">Reference proteome</keyword>
<evidence type="ECO:0000256" key="6">
    <source>
        <dbReference type="ARBA" id="ARBA00022839"/>
    </source>
</evidence>
<dbReference type="GO" id="GO:0006281">
    <property type="term" value="P:DNA repair"/>
    <property type="evidence" value="ECO:0007669"/>
    <property type="project" value="UniProtKB-KW"/>
</dbReference>
<evidence type="ECO:0000256" key="10">
    <source>
        <dbReference type="PIRSR" id="PIRSR610347-2"/>
    </source>
</evidence>
<dbReference type="OrthoDB" id="3907302at2759"/>
<dbReference type="EMBL" id="JACAZH010000006">
    <property type="protein sequence ID" value="KAF7367011.1"/>
    <property type="molecule type" value="Genomic_DNA"/>
</dbReference>
<keyword evidence="3" id="KW-0540">Nuclease</keyword>
<keyword evidence="4" id="KW-0227">DNA damage</keyword>
<proteinExistence type="inferred from homology"/>
<dbReference type="GO" id="GO:0003697">
    <property type="term" value="F:single-stranded DNA binding"/>
    <property type="evidence" value="ECO:0007669"/>
    <property type="project" value="TreeGrafter"/>
</dbReference>